<name>A0A9Q9IH52_9ACTN</name>
<sequence>MDAVSAPTAGDQHAWAPLIDVSDLPLTELLSTGDSVLARSVQRLVRSLDDPDGIISAFQSYASS</sequence>
<dbReference type="Proteomes" id="UP001058003">
    <property type="component" value="Chromosome"/>
</dbReference>
<organism evidence="1 2">
    <name type="scientific">Dactylosporangium aurantiacum</name>
    <dbReference type="NCBI Taxonomy" id="35754"/>
    <lineage>
        <taxon>Bacteria</taxon>
        <taxon>Bacillati</taxon>
        <taxon>Actinomycetota</taxon>
        <taxon>Actinomycetes</taxon>
        <taxon>Micromonosporales</taxon>
        <taxon>Micromonosporaceae</taxon>
        <taxon>Dactylosporangium</taxon>
    </lineage>
</organism>
<evidence type="ECO:0000313" key="2">
    <source>
        <dbReference type="Proteomes" id="UP001058003"/>
    </source>
</evidence>
<dbReference type="RefSeq" id="WP_162189761.1">
    <property type="nucleotide sequence ID" value="NZ_CP073767.1"/>
</dbReference>
<gene>
    <name evidence="1" type="primary">fxsA</name>
    <name evidence="1" type="ORF">Daura_04965</name>
</gene>
<keyword evidence="2" id="KW-1185">Reference proteome</keyword>
<reference evidence="1" key="1">
    <citation type="submission" date="2021-04" db="EMBL/GenBank/DDBJ databases">
        <title>Dactylosporangium aurantiacum NRRL B-8018 full assembly.</title>
        <authorList>
            <person name="Hartkoorn R.C."/>
            <person name="Beaudoing E."/>
            <person name="Hot D."/>
        </authorList>
    </citation>
    <scope>NUCLEOTIDE SEQUENCE</scope>
    <source>
        <strain evidence="1">NRRL B-8018</strain>
    </source>
</reference>
<dbReference type="KEGG" id="daur:Daura_04965"/>
<proteinExistence type="predicted"/>
<protein>
    <submittedName>
        <fullName evidence="1">FXSXX-COOH protein</fullName>
    </submittedName>
</protein>
<accession>A0A9Q9IH52</accession>
<dbReference type="AlphaFoldDB" id="A0A9Q9IH52"/>
<dbReference type="InterPro" id="IPR026334">
    <property type="entry name" value="FxSxx-COOH"/>
</dbReference>
<dbReference type="NCBIfam" id="TIGR04268">
    <property type="entry name" value="FxSxx-COOH"/>
    <property type="match status" value="1"/>
</dbReference>
<dbReference type="EMBL" id="CP073767">
    <property type="protein sequence ID" value="UWZ55576.1"/>
    <property type="molecule type" value="Genomic_DNA"/>
</dbReference>
<evidence type="ECO:0000313" key="1">
    <source>
        <dbReference type="EMBL" id="UWZ55576.1"/>
    </source>
</evidence>